<dbReference type="Proteomes" id="UP000036947">
    <property type="component" value="Unassembled WGS sequence"/>
</dbReference>
<comment type="caution">
    <text evidence="2">The sequence shown here is derived from an EMBL/GenBank/DDBJ whole genome shotgun (WGS) entry which is preliminary data.</text>
</comment>
<evidence type="ECO:0000313" key="2">
    <source>
        <dbReference type="EMBL" id="KND86704.1"/>
    </source>
</evidence>
<organism evidence="2 3">
    <name type="scientific">Tolypocladium ophioglossoides (strain CBS 100239)</name>
    <name type="common">Snaketongue truffleclub</name>
    <name type="synonym">Elaphocordyceps ophioglossoides</name>
    <dbReference type="NCBI Taxonomy" id="1163406"/>
    <lineage>
        <taxon>Eukaryota</taxon>
        <taxon>Fungi</taxon>
        <taxon>Dikarya</taxon>
        <taxon>Ascomycota</taxon>
        <taxon>Pezizomycotina</taxon>
        <taxon>Sordariomycetes</taxon>
        <taxon>Hypocreomycetidae</taxon>
        <taxon>Hypocreales</taxon>
        <taxon>Ophiocordycipitaceae</taxon>
        <taxon>Tolypocladium</taxon>
    </lineage>
</organism>
<evidence type="ECO:0000313" key="3">
    <source>
        <dbReference type="Proteomes" id="UP000036947"/>
    </source>
</evidence>
<dbReference type="OrthoDB" id="1045822at2759"/>
<sequence length="589" mass="64404">MASLQWVAEERAAQARLLRWTLMPSVLDTSYPRQLSLPRLAPPLFFCFPPGIAPSRLVLSQHRLGQTSLLLHRFVAGPLSPAAVPHAHSSFDLSSAASNAVARRRFCPLRSSQRTVTKGPRPWVGSVPSSMARQVHVHWTQDPRFSHLRNPPAWYNRQATPFWTQKPSARMEKQAAAERKRQWQWQAADGAGDAFDKSCLGATCWPCGIYARTSSRLRSALSGPDAENIPDPGFCNPDCAQFTICLPFYGCFLARLHTTVRSFYGIDGGDVSDWYDGCCCRCLTLVRNEHEIMLREKQHKRLSSLHNPSSSFTSQYQSHSPMTYDSSASKSSSTTPQLTPSRLNGKAKEPRGQTTTPSGAAPPENDATAHTADPVAFPLYLVPTDQQRDKGAKPFQDGQTQLPTIVETSQQEPVPTLTNIIGRHSLTQDQLVAHGLPKAAHRLGEDATMQQSSKMSKHVLEHDQSTPTPSAESSHWLESDPTTAQRARASKHDLADDQVTKTAAPGRSHGLGDDAPVAMKAQSGSRHTLDSHEAVHTPSPGTPHALEDDATMVSVGLGSATHGMEDDATVDLPSKVSKHPLEAHKEVQP</sequence>
<feature type="region of interest" description="Disordered" evidence="1">
    <location>
        <begin position="560"/>
        <end position="589"/>
    </location>
</feature>
<name>A0A0L0MY33_TOLOC</name>
<protein>
    <submittedName>
        <fullName evidence="2">Uncharacterized protein</fullName>
    </submittedName>
</protein>
<feature type="compositionally biased region" description="Basic and acidic residues" evidence="1">
    <location>
        <begin position="579"/>
        <end position="589"/>
    </location>
</feature>
<accession>A0A0L0MY33</accession>
<dbReference type="AlphaFoldDB" id="A0A0L0MY33"/>
<keyword evidence="3" id="KW-1185">Reference proteome</keyword>
<gene>
    <name evidence="2" type="ORF">TOPH_08641</name>
</gene>
<evidence type="ECO:0000256" key="1">
    <source>
        <dbReference type="SAM" id="MobiDB-lite"/>
    </source>
</evidence>
<dbReference type="InterPro" id="IPR006461">
    <property type="entry name" value="PLAC_motif_containing"/>
</dbReference>
<feature type="compositionally biased region" description="Basic and acidic residues" evidence="1">
    <location>
        <begin position="490"/>
        <end position="499"/>
    </location>
</feature>
<feature type="compositionally biased region" description="Low complexity" evidence="1">
    <location>
        <begin position="309"/>
        <end position="333"/>
    </location>
</feature>
<dbReference type="Pfam" id="PF04749">
    <property type="entry name" value="PLAC8"/>
    <property type="match status" value="1"/>
</dbReference>
<dbReference type="EMBL" id="LFRF01000050">
    <property type="protein sequence ID" value="KND86704.1"/>
    <property type="molecule type" value="Genomic_DNA"/>
</dbReference>
<proteinExistence type="predicted"/>
<feature type="region of interest" description="Disordered" evidence="1">
    <location>
        <begin position="303"/>
        <end position="370"/>
    </location>
</feature>
<feature type="region of interest" description="Disordered" evidence="1">
    <location>
        <begin position="444"/>
        <end position="547"/>
    </location>
</feature>
<dbReference type="STRING" id="1163406.A0A0L0MY33"/>
<reference evidence="2 3" key="1">
    <citation type="journal article" date="2015" name="BMC Genomics">
        <title>The genome of the truffle-parasite Tolypocladium ophioglossoides and the evolution of antifungal peptaibiotics.</title>
        <authorList>
            <person name="Quandt C.A."/>
            <person name="Bushley K.E."/>
            <person name="Spatafora J.W."/>
        </authorList>
    </citation>
    <scope>NUCLEOTIDE SEQUENCE [LARGE SCALE GENOMIC DNA]</scope>
    <source>
        <strain evidence="2 3">CBS 100239</strain>
    </source>
</reference>